<accession>A0ABD0R524</accession>
<organism evidence="1 2">
    <name type="scientific">Cirrhinus mrigala</name>
    <name type="common">Mrigala</name>
    <dbReference type="NCBI Taxonomy" id="683832"/>
    <lineage>
        <taxon>Eukaryota</taxon>
        <taxon>Metazoa</taxon>
        <taxon>Chordata</taxon>
        <taxon>Craniata</taxon>
        <taxon>Vertebrata</taxon>
        <taxon>Euteleostomi</taxon>
        <taxon>Actinopterygii</taxon>
        <taxon>Neopterygii</taxon>
        <taxon>Teleostei</taxon>
        <taxon>Ostariophysi</taxon>
        <taxon>Cypriniformes</taxon>
        <taxon>Cyprinidae</taxon>
        <taxon>Labeoninae</taxon>
        <taxon>Labeonini</taxon>
        <taxon>Cirrhinus</taxon>
    </lineage>
</organism>
<feature type="non-terminal residue" evidence="1">
    <location>
        <position position="1"/>
    </location>
</feature>
<reference evidence="1 2" key="1">
    <citation type="submission" date="2024-05" db="EMBL/GenBank/DDBJ databases">
        <title>Genome sequencing and assembly of Indian major carp, Cirrhinus mrigala (Hamilton, 1822).</title>
        <authorList>
            <person name="Mohindra V."/>
            <person name="Chowdhury L.M."/>
            <person name="Lal K."/>
            <person name="Jena J.K."/>
        </authorList>
    </citation>
    <scope>NUCLEOTIDE SEQUENCE [LARGE SCALE GENOMIC DNA]</scope>
    <source>
        <strain evidence="1">CM1030</strain>
        <tissue evidence="1">Blood</tissue>
    </source>
</reference>
<dbReference type="AlphaFoldDB" id="A0ABD0R524"/>
<dbReference type="Proteomes" id="UP001529510">
    <property type="component" value="Unassembled WGS sequence"/>
</dbReference>
<proteinExistence type="predicted"/>
<evidence type="ECO:0000313" key="2">
    <source>
        <dbReference type="Proteomes" id="UP001529510"/>
    </source>
</evidence>
<gene>
    <name evidence="1" type="ORF">M9458_011719</name>
</gene>
<name>A0ABD0R524_CIRMR</name>
<keyword evidence="2" id="KW-1185">Reference proteome</keyword>
<sequence length="57" mass="6503">KDIDGTCSSTCPDAKSYAVPLNHKCSRIEDCRTKESGWKRWFTRCNYCDCDCFTPCG</sequence>
<evidence type="ECO:0000313" key="1">
    <source>
        <dbReference type="EMBL" id="KAL0193423.1"/>
    </source>
</evidence>
<protein>
    <submittedName>
        <fullName evidence="1">Uncharacterized protein</fullName>
    </submittedName>
</protein>
<feature type="non-terminal residue" evidence="1">
    <location>
        <position position="57"/>
    </location>
</feature>
<dbReference type="EMBL" id="JAMKFB020000005">
    <property type="protein sequence ID" value="KAL0193423.1"/>
    <property type="molecule type" value="Genomic_DNA"/>
</dbReference>
<comment type="caution">
    <text evidence="1">The sequence shown here is derived from an EMBL/GenBank/DDBJ whole genome shotgun (WGS) entry which is preliminary data.</text>
</comment>